<feature type="compositionally biased region" description="Low complexity" evidence="9">
    <location>
        <begin position="904"/>
        <end position="950"/>
    </location>
</feature>
<evidence type="ECO:0000256" key="2">
    <source>
        <dbReference type="ARBA" id="ARBA00004496"/>
    </source>
</evidence>
<dbReference type="PANTHER" id="PTHR23355">
    <property type="entry name" value="RIBONUCLEASE"/>
    <property type="match status" value="1"/>
</dbReference>
<dbReference type="AlphaFoldDB" id="A0A4U0PYE2"/>
<feature type="region of interest" description="Disordered" evidence="9">
    <location>
        <begin position="1"/>
        <end position="25"/>
    </location>
</feature>
<dbReference type="EMBL" id="SUMF01000010">
    <property type="protein sequence ID" value="TJZ73290.1"/>
    <property type="molecule type" value="Genomic_DNA"/>
</dbReference>
<proteinExistence type="inferred from homology"/>
<feature type="compositionally biased region" description="Low complexity" evidence="9">
    <location>
        <begin position="1012"/>
        <end position="1027"/>
    </location>
</feature>
<dbReference type="HAMAP" id="MF_01895">
    <property type="entry name" value="RNase_R"/>
    <property type="match status" value="1"/>
</dbReference>
<dbReference type="PROSITE" id="PS01175">
    <property type="entry name" value="RIBONUCLEASE_II"/>
    <property type="match status" value="1"/>
</dbReference>
<dbReference type="Pfam" id="PF00773">
    <property type="entry name" value="RNB"/>
    <property type="match status" value="1"/>
</dbReference>
<dbReference type="PANTHER" id="PTHR23355:SF9">
    <property type="entry name" value="DIS3-LIKE EXONUCLEASE 2"/>
    <property type="match status" value="1"/>
</dbReference>
<reference evidence="11 12" key="1">
    <citation type="submission" date="2019-04" db="EMBL/GenBank/DDBJ databases">
        <title>Chitiniphilus eburnea sp. nov., a novel chitinolytic bacterium isolated from aquaculture sludge.</title>
        <authorList>
            <person name="Sheng M."/>
        </authorList>
    </citation>
    <scope>NUCLEOTIDE SEQUENCE [LARGE SCALE GENOMIC DNA]</scope>
    <source>
        <strain evidence="11 12">HX-2-15</strain>
    </source>
</reference>
<evidence type="ECO:0000256" key="7">
    <source>
        <dbReference type="ARBA" id="ARBA00022884"/>
    </source>
</evidence>
<dbReference type="InterPro" id="IPR011805">
    <property type="entry name" value="RNase_R"/>
</dbReference>
<dbReference type="Proteomes" id="UP000310016">
    <property type="component" value="Unassembled WGS sequence"/>
</dbReference>
<dbReference type="SUPFAM" id="SSF50249">
    <property type="entry name" value="Nucleic acid-binding proteins"/>
    <property type="match status" value="3"/>
</dbReference>
<dbReference type="SMART" id="SM00316">
    <property type="entry name" value="S1"/>
    <property type="match status" value="1"/>
</dbReference>
<comment type="subcellular location">
    <subcellularLocation>
        <location evidence="2 8">Cytoplasm</location>
    </subcellularLocation>
</comment>
<dbReference type="GO" id="GO:0008859">
    <property type="term" value="F:exoribonuclease II activity"/>
    <property type="evidence" value="ECO:0007669"/>
    <property type="project" value="UniProtKB-UniRule"/>
</dbReference>
<dbReference type="Gene3D" id="2.40.50.140">
    <property type="entry name" value="Nucleic acid-binding proteins"/>
    <property type="match status" value="2"/>
</dbReference>
<feature type="compositionally biased region" description="Basic and acidic residues" evidence="9">
    <location>
        <begin position="1"/>
        <end position="10"/>
    </location>
</feature>
<evidence type="ECO:0000313" key="11">
    <source>
        <dbReference type="EMBL" id="TJZ73290.1"/>
    </source>
</evidence>
<dbReference type="InterPro" id="IPR040476">
    <property type="entry name" value="CSD2"/>
</dbReference>
<gene>
    <name evidence="8 11" type="primary">rnr</name>
    <name evidence="11" type="ORF">FAZ21_10525</name>
</gene>
<dbReference type="InterPro" id="IPR022966">
    <property type="entry name" value="RNase_II/R_CS"/>
</dbReference>
<keyword evidence="3 8" id="KW-0963">Cytoplasm</keyword>
<comment type="function">
    <text evidence="8">3'-5' exoribonuclease that releases 5'-nucleoside monophosphates and is involved in maturation of structured RNAs.</text>
</comment>
<dbReference type="NCBIfam" id="TIGR00358">
    <property type="entry name" value="3_prime_RNase"/>
    <property type="match status" value="1"/>
</dbReference>
<feature type="compositionally biased region" description="Low complexity" evidence="9">
    <location>
        <begin position="817"/>
        <end position="846"/>
    </location>
</feature>
<dbReference type="InterPro" id="IPR004476">
    <property type="entry name" value="RNase_II/RNase_R"/>
</dbReference>
<comment type="caution">
    <text evidence="11">The sequence shown here is derived from an EMBL/GenBank/DDBJ whole genome shotgun (WGS) entry which is preliminary data.</text>
</comment>
<name>A0A4U0PYE2_9NEIS</name>
<feature type="domain" description="S1 motif" evidence="10">
    <location>
        <begin position="657"/>
        <end position="738"/>
    </location>
</feature>
<dbReference type="InterPro" id="IPR012340">
    <property type="entry name" value="NA-bd_OB-fold"/>
</dbReference>
<dbReference type="SMART" id="SM00955">
    <property type="entry name" value="RNB"/>
    <property type="match status" value="1"/>
</dbReference>
<organism evidence="11 12">
    <name type="scientific">Chitiniphilus eburneus</name>
    <dbReference type="NCBI Taxonomy" id="2571148"/>
    <lineage>
        <taxon>Bacteria</taxon>
        <taxon>Pseudomonadati</taxon>
        <taxon>Pseudomonadota</taxon>
        <taxon>Betaproteobacteria</taxon>
        <taxon>Neisseriales</taxon>
        <taxon>Chitinibacteraceae</taxon>
        <taxon>Chitiniphilus</taxon>
    </lineage>
</organism>
<keyword evidence="7 8" id="KW-0694">RNA-binding</keyword>
<dbReference type="InterPro" id="IPR050180">
    <property type="entry name" value="RNR_Ribonuclease"/>
</dbReference>
<feature type="compositionally biased region" description="Low complexity" evidence="9">
    <location>
        <begin position="862"/>
        <end position="876"/>
    </location>
</feature>
<dbReference type="Pfam" id="PF17876">
    <property type="entry name" value="CSD2"/>
    <property type="match status" value="1"/>
</dbReference>
<feature type="compositionally biased region" description="Low complexity" evidence="9">
    <location>
        <begin position="991"/>
        <end position="1005"/>
    </location>
</feature>
<comment type="similarity">
    <text evidence="8">Belongs to the RNR ribonuclease family. RNase R subfamily.</text>
</comment>
<dbReference type="GO" id="GO:0006402">
    <property type="term" value="P:mRNA catabolic process"/>
    <property type="evidence" value="ECO:0007669"/>
    <property type="project" value="TreeGrafter"/>
</dbReference>
<dbReference type="OrthoDB" id="9764149at2"/>
<evidence type="ECO:0000256" key="4">
    <source>
        <dbReference type="ARBA" id="ARBA00022722"/>
    </source>
</evidence>
<keyword evidence="12" id="KW-1185">Reference proteome</keyword>
<dbReference type="InterPro" id="IPR001900">
    <property type="entry name" value="RNase_II/R"/>
</dbReference>
<evidence type="ECO:0000256" key="1">
    <source>
        <dbReference type="ARBA" id="ARBA00001849"/>
    </source>
</evidence>
<dbReference type="CDD" id="cd04471">
    <property type="entry name" value="S1_RNase_R"/>
    <property type="match status" value="1"/>
</dbReference>
<feature type="compositionally biased region" description="Low complexity" evidence="9">
    <location>
        <begin position="963"/>
        <end position="984"/>
    </location>
</feature>
<dbReference type="Pfam" id="PF00575">
    <property type="entry name" value="S1"/>
    <property type="match status" value="1"/>
</dbReference>
<keyword evidence="5 8" id="KW-0378">Hydrolase</keyword>
<feature type="region of interest" description="Disordered" evidence="9">
    <location>
        <begin position="747"/>
        <end position="1063"/>
    </location>
</feature>
<sequence>MSRKTEKEIKTAANPHQSTNLRAQDPFLARETERYDSPLPSREFIFQLVEAENVPLPVDDLVMRLSITADERPFFERRLAAMAREGDLMINRKGALCLPQKVDLIAGRVQGHPDGFGFLIPDDGSDDLYLGPKEMDKVLHGDRVLGQQIGFDRRGRREGKIAEILERANTTLVGRFRLEHGVSIVTAEDKRISQEILVPPKETGRAKAGQIVVVELIQQPERHVQPVGRVVEILGNYDDPGMEIEIALRKHNLPHVFSDAAQAQAAEVPAKVRKADLKAIQGVKREDLRDLPLVTIDGETAKDFDDAVYAEKKGKGWRLVVAIADVSHYVQPDDALDVTSRERGNSVYFPRRVIPMLPEQLSNGICSLNPDVARLCMVCDMEVGAKGAIKKYRFYPAVMHSQARLTYTKVWDMIEHPKGPTARQYKKVLPHIQELYALFQAFSKARAKRGAIDFETVETEIRFDDHGKIREIVPVHRNDAHKLIEECMLAANVCAADILIKHKHPGLYRVHEGPKPEKLDVLREYLRTCGLTLGGDDDPTAEDYARLLQAIKARPDAELLQTMLLRSLSQAVYTPDNKGHFGLGYPAYAHFTSPIRRYPDLLVHRSIKAILAGKKYKPSQKWDALGIQCSMTERRADDASRDVLNFLKCYYMQDKVGEEFEGSVAAVTSFGMFVLLDDLYVEGLVHVSELGSDYFHYDERRRELRGERSGKVYKLTDRLKVKVVRVDLETSKIDFTLAPVDRLFVPPPAERDAARGGSRRRGKQGDGKVRETASPAQSAPVAVGKTPAPAAPRSEAPTAEAAPKSTRSSRNRRSRQKQQANAKPVTAAIPSVTSVPAPAPATVAPNPERRRSSKRPARPGEAKPSQPASAPATTPAPVAPKPPQASAKPQPAAKQPQPTPKPAPAATAPTNAGQGKAQPGKTPAPAKPQAAPTTLAPGSTSTAPAVAKPAAPEKKPVARKPRQAQAPASTAESAKAAPAPATKPAPRRNKPATGTATPVVTAGVASPPPAAKPARQPAAKQVAALLAPPAPAPAGKPEPTPAAPAQGQATRRSRQRKKPEGSA</sequence>
<dbReference type="GO" id="GO:0003723">
    <property type="term" value="F:RNA binding"/>
    <property type="evidence" value="ECO:0007669"/>
    <property type="project" value="UniProtKB-UniRule"/>
</dbReference>
<dbReference type="PROSITE" id="PS50126">
    <property type="entry name" value="S1"/>
    <property type="match status" value="1"/>
</dbReference>
<feature type="compositionally biased region" description="Basic residues" evidence="9">
    <location>
        <begin position="807"/>
        <end position="816"/>
    </location>
</feature>
<feature type="compositionally biased region" description="Pro residues" evidence="9">
    <location>
        <begin position="1028"/>
        <end position="1042"/>
    </location>
</feature>
<keyword evidence="4 8" id="KW-0540">Nuclease</keyword>
<comment type="catalytic activity">
    <reaction evidence="1 8">
        <text>Exonucleolytic cleavage in the 3'- to 5'-direction to yield nucleoside 5'-phosphates.</text>
        <dbReference type="EC" id="3.1.13.1"/>
    </reaction>
</comment>
<evidence type="ECO:0000256" key="5">
    <source>
        <dbReference type="ARBA" id="ARBA00022801"/>
    </source>
</evidence>
<evidence type="ECO:0000256" key="6">
    <source>
        <dbReference type="ARBA" id="ARBA00022839"/>
    </source>
</evidence>
<evidence type="ECO:0000256" key="3">
    <source>
        <dbReference type="ARBA" id="ARBA00022490"/>
    </source>
</evidence>
<evidence type="ECO:0000313" key="12">
    <source>
        <dbReference type="Proteomes" id="UP000310016"/>
    </source>
</evidence>
<dbReference type="InterPro" id="IPR003029">
    <property type="entry name" value="S1_domain"/>
</dbReference>
<evidence type="ECO:0000256" key="9">
    <source>
        <dbReference type="SAM" id="MobiDB-lite"/>
    </source>
</evidence>
<evidence type="ECO:0000256" key="8">
    <source>
        <dbReference type="HAMAP-Rule" id="MF_01895"/>
    </source>
</evidence>
<evidence type="ECO:0000259" key="10">
    <source>
        <dbReference type="PROSITE" id="PS50126"/>
    </source>
</evidence>
<dbReference type="GO" id="GO:0005829">
    <property type="term" value="C:cytosol"/>
    <property type="evidence" value="ECO:0007669"/>
    <property type="project" value="TreeGrafter"/>
</dbReference>
<dbReference type="NCBIfam" id="TIGR02063">
    <property type="entry name" value="RNase_R"/>
    <property type="match status" value="1"/>
</dbReference>
<dbReference type="InterPro" id="IPR013223">
    <property type="entry name" value="RNase_B_OB_dom"/>
</dbReference>
<dbReference type="InterPro" id="IPR011129">
    <property type="entry name" value="CSD"/>
</dbReference>
<accession>A0A4U0PYE2</accession>
<dbReference type="EC" id="3.1.13.1" evidence="8"/>
<dbReference type="SMART" id="SM00357">
    <property type="entry name" value="CSP"/>
    <property type="match status" value="1"/>
</dbReference>
<dbReference type="RefSeq" id="WP_136773406.1">
    <property type="nucleotide sequence ID" value="NZ_CP156074.1"/>
</dbReference>
<keyword evidence="6 8" id="KW-0269">Exonuclease</keyword>
<dbReference type="Pfam" id="PF08206">
    <property type="entry name" value="OB_RNB"/>
    <property type="match status" value="1"/>
</dbReference>
<protein>
    <recommendedName>
        <fullName evidence="8">Ribonuclease R</fullName>
        <shortName evidence="8">RNase R</shortName>
        <ecNumber evidence="8">3.1.13.1</ecNumber>
    </recommendedName>
</protein>
<feature type="compositionally biased region" description="Low complexity" evidence="9">
    <location>
        <begin position="884"/>
        <end position="896"/>
    </location>
</feature>